<comment type="subcellular location">
    <subcellularLocation>
        <location evidence="2">Bacterial flagellum basal body</location>
    </subcellularLocation>
</comment>
<protein>
    <submittedName>
        <fullName evidence="6">Flagellar basal body rod protein</fullName>
    </submittedName>
</protein>
<dbReference type="InterPro" id="IPR001444">
    <property type="entry name" value="Flag_bb_rod_N"/>
</dbReference>
<evidence type="ECO:0000259" key="5">
    <source>
        <dbReference type="Pfam" id="PF22692"/>
    </source>
</evidence>
<keyword evidence="6" id="KW-0282">Flagellum</keyword>
<reference evidence="6" key="1">
    <citation type="journal article" date="2014" name="Gene">
        <title>Genome-guided analysis of transformation efficiency and carbon dioxide assimilation by Moorella thermoacetica Y72.</title>
        <authorList>
            <person name="Tsukahara K."/>
            <person name="Kita A."/>
            <person name="Nakashimada Y."/>
            <person name="Hoshino T."/>
            <person name="Murakami K."/>
        </authorList>
    </citation>
    <scope>NUCLEOTIDE SEQUENCE [LARGE SCALE GENOMIC DNA]</scope>
    <source>
        <strain evidence="6">Y72</strain>
    </source>
</reference>
<dbReference type="EMBL" id="DF238840">
    <property type="protein sequence ID" value="GAF26510.1"/>
    <property type="molecule type" value="Genomic_DNA"/>
</dbReference>
<sequence length="257" mass="27577">MGFSMLRGLYLASTGMLVQEMRQDVISNNLANATTGGFKSAVATVRSFPEMLLQRLEKNQATPIGPFSPGVMVDNIYTNTEPGPLTETGHATDLALVQPGVGVSPAFFVVRTPGGEAYTRNGQFQVDPGGWLVTAEGYPVQGQNGDIYVGTTDFKVDAGGRILVNGQVVDQLRVVTFANPALLQRQGDTLFTAPGAQALPAANFQVKQGWLEESNVDLARELVDMLAVLRSYEANQKVIQTEDQTLAKSVNEVGSLR</sequence>
<evidence type="ECO:0000259" key="3">
    <source>
        <dbReference type="Pfam" id="PF00460"/>
    </source>
</evidence>
<dbReference type="InterPro" id="IPR037925">
    <property type="entry name" value="FlgE/F/G-like"/>
</dbReference>
<evidence type="ECO:0000313" key="6">
    <source>
        <dbReference type="EMBL" id="GAF26510.1"/>
    </source>
</evidence>
<keyword evidence="2" id="KW-0975">Bacterial flagellum</keyword>
<accession>A0A0S6UFZ5</accession>
<dbReference type="Proteomes" id="UP000063718">
    <property type="component" value="Unassembled WGS sequence"/>
</dbReference>
<comment type="similarity">
    <text evidence="1 2">Belongs to the flagella basal body rod proteins family.</text>
</comment>
<dbReference type="Pfam" id="PF00460">
    <property type="entry name" value="Flg_bb_rod"/>
    <property type="match status" value="1"/>
</dbReference>
<dbReference type="SUPFAM" id="SSF117143">
    <property type="entry name" value="Flagellar hook protein flgE"/>
    <property type="match status" value="1"/>
</dbReference>
<feature type="domain" description="Flagellar basal body rod protein N-terminal" evidence="3">
    <location>
        <begin position="9"/>
        <end position="39"/>
    </location>
</feature>
<feature type="domain" description="Flagellar basal-body/hook protein C-terminal" evidence="4">
    <location>
        <begin position="207"/>
        <end position="250"/>
    </location>
</feature>
<dbReference type="Pfam" id="PF22692">
    <property type="entry name" value="LlgE_F_G_D1"/>
    <property type="match status" value="1"/>
</dbReference>
<dbReference type="AlphaFoldDB" id="A0A0S6UFZ5"/>
<dbReference type="InterPro" id="IPR010930">
    <property type="entry name" value="Flg_bb/hook_C_dom"/>
</dbReference>
<evidence type="ECO:0000256" key="2">
    <source>
        <dbReference type="RuleBase" id="RU362116"/>
    </source>
</evidence>
<name>A0A0S6UFZ5_NEOTH</name>
<dbReference type="GO" id="GO:0071978">
    <property type="term" value="P:bacterial-type flagellum-dependent swarming motility"/>
    <property type="evidence" value="ECO:0007669"/>
    <property type="project" value="TreeGrafter"/>
</dbReference>
<dbReference type="GO" id="GO:0030694">
    <property type="term" value="C:bacterial-type flagellum basal body, rod"/>
    <property type="evidence" value="ECO:0007669"/>
    <property type="project" value="InterPro"/>
</dbReference>
<feature type="domain" description="Flagellar hook protein FlgE/F/G-like D1" evidence="5">
    <location>
        <begin position="106"/>
        <end position="162"/>
    </location>
</feature>
<dbReference type="InterPro" id="IPR053967">
    <property type="entry name" value="LlgE_F_G-like_D1"/>
</dbReference>
<gene>
    <name evidence="6" type="ORF">MTY_1850</name>
</gene>
<dbReference type="InterPro" id="IPR012836">
    <property type="entry name" value="FlgF"/>
</dbReference>
<dbReference type="Pfam" id="PF06429">
    <property type="entry name" value="Flg_bbr_C"/>
    <property type="match status" value="1"/>
</dbReference>
<organism evidence="6">
    <name type="scientific">Moorella thermoacetica Y72</name>
    <dbReference type="NCBI Taxonomy" id="1325331"/>
    <lineage>
        <taxon>Bacteria</taxon>
        <taxon>Bacillati</taxon>
        <taxon>Bacillota</taxon>
        <taxon>Clostridia</taxon>
        <taxon>Neomoorellales</taxon>
        <taxon>Neomoorellaceae</taxon>
        <taxon>Neomoorella</taxon>
    </lineage>
</organism>
<dbReference type="NCBIfam" id="TIGR03506">
    <property type="entry name" value="FlgEFG_subfam"/>
    <property type="match status" value="1"/>
</dbReference>
<evidence type="ECO:0000256" key="1">
    <source>
        <dbReference type="ARBA" id="ARBA00009677"/>
    </source>
</evidence>
<dbReference type="InterPro" id="IPR020013">
    <property type="entry name" value="Flagellar_FlgE/F/G"/>
</dbReference>
<keyword evidence="6" id="KW-0969">Cilium</keyword>
<proteinExistence type="inferred from homology"/>
<dbReference type="NCBIfam" id="TIGR02490">
    <property type="entry name" value="flgF"/>
    <property type="match status" value="1"/>
</dbReference>
<dbReference type="PANTHER" id="PTHR30435">
    <property type="entry name" value="FLAGELLAR PROTEIN"/>
    <property type="match status" value="1"/>
</dbReference>
<keyword evidence="6" id="KW-0966">Cell projection</keyword>
<evidence type="ECO:0000259" key="4">
    <source>
        <dbReference type="Pfam" id="PF06429"/>
    </source>
</evidence>
<dbReference type="PANTHER" id="PTHR30435:SF19">
    <property type="entry name" value="FLAGELLAR BASAL-BODY ROD PROTEIN FLGG"/>
    <property type="match status" value="1"/>
</dbReference>